<dbReference type="GO" id="GO:0000146">
    <property type="term" value="F:microfilament motor activity"/>
    <property type="evidence" value="ECO:0007669"/>
    <property type="project" value="TreeGrafter"/>
</dbReference>
<dbReference type="PANTHER" id="PTHR45615">
    <property type="entry name" value="MYOSIN HEAVY CHAIN, NON-MUSCLE"/>
    <property type="match status" value="1"/>
</dbReference>
<gene>
    <name evidence="3" type="ORF">TRAPUB_1251</name>
</gene>
<dbReference type="Proteomes" id="UP000184267">
    <property type="component" value="Unassembled WGS sequence"/>
</dbReference>
<feature type="coiled-coil region" evidence="1">
    <location>
        <begin position="460"/>
        <end position="527"/>
    </location>
</feature>
<feature type="compositionally biased region" description="Basic and acidic residues" evidence="2">
    <location>
        <begin position="165"/>
        <end position="184"/>
    </location>
</feature>
<comment type="caution">
    <text evidence="3">The sequence shown here is derived from an EMBL/GenBank/DDBJ whole genome shotgun (WGS) entry which is preliminary data.</text>
</comment>
<dbReference type="GO" id="GO:0051015">
    <property type="term" value="F:actin filament binding"/>
    <property type="evidence" value="ECO:0007669"/>
    <property type="project" value="TreeGrafter"/>
</dbReference>
<feature type="compositionally biased region" description="Low complexity" evidence="2">
    <location>
        <begin position="47"/>
        <end position="66"/>
    </location>
</feature>
<feature type="compositionally biased region" description="Pro residues" evidence="2">
    <location>
        <begin position="92"/>
        <end position="104"/>
    </location>
</feature>
<dbReference type="OrthoDB" id="2755196at2759"/>
<feature type="compositionally biased region" description="Low complexity" evidence="2">
    <location>
        <begin position="105"/>
        <end position="139"/>
    </location>
</feature>
<dbReference type="EMBL" id="MNAD01001113">
    <property type="protein sequence ID" value="OJT07849.1"/>
    <property type="molecule type" value="Genomic_DNA"/>
</dbReference>
<keyword evidence="4" id="KW-1185">Reference proteome</keyword>
<reference evidence="3 4" key="1">
    <citation type="submission" date="2016-10" db="EMBL/GenBank/DDBJ databases">
        <title>Genome sequence of the basidiomycete white-rot fungus Trametes pubescens.</title>
        <authorList>
            <person name="Makela M.R."/>
            <person name="Granchi Z."/>
            <person name="Peng M."/>
            <person name="De Vries R.P."/>
            <person name="Grigoriev I."/>
            <person name="Riley R."/>
            <person name="Hilden K."/>
        </authorList>
    </citation>
    <scope>NUCLEOTIDE SEQUENCE [LARGE SCALE GENOMIC DNA]</scope>
    <source>
        <strain evidence="3 4">FBCC735</strain>
    </source>
</reference>
<feature type="region of interest" description="Disordered" evidence="2">
    <location>
        <begin position="549"/>
        <end position="568"/>
    </location>
</feature>
<feature type="coiled-coil region" evidence="1">
    <location>
        <begin position="572"/>
        <end position="662"/>
    </location>
</feature>
<dbReference type="STRING" id="154538.A0A1M2VJS5"/>
<dbReference type="OMA" id="FREVNME"/>
<name>A0A1M2VJS5_TRAPU</name>
<dbReference type="GO" id="GO:0016460">
    <property type="term" value="C:myosin II complex"/>
    <property type="evidence" value="ECO:0007669"/>
    <property type="project" value="TreeGrafter"/>
</dbReference>
<feature type="compositionally biased region" description="Gly residues" evidence="2">
    <location>
        <begin position="32"/>
        <end position="46"/>
    </location>
</feature>
<feature type="compositionally biased region" description="Polar residues" evidence="2">
    <location>
        <begin position="72"/>
        <end position="88"/>
    </location>
</feature>
<accession>A0A1M2VJS5</accession>
<evidence type="ECO:0000256" key="1">
    <source>
        <dbReference type="SAM" id="Coils"/>
    </source>
</evidence>
<keyword evidence="1" id="KW-0175">Coiled coil</keyword>
<feature type="compositionally biased region" description="Polar residues" evidence="2">
    <location>
        <begin position="152"/>
        <end position="164"/>
    </location>
</feature>
<dbReference type="PANTHER" id="PTHR45615:SF40">
    <property type="entry name" value="MYOSIN HEAVY CHAIN, NON-MUSCLE"/>
    <property type="match status" value="1"/>
</dbReference>
<feature type="region of interest" description="Disordered" evidence="2">
    <location>
        <begin position="1"/>
        <end position="256"/>
    </location>
</feature>
<feature type="compositionally biased region" description="Basic and acidic residues" evidence="2">
    <location>
        <begin position="200"/>
        <end position="218"/>
    </location>
</feature>
<dbReference type="GO" id="GO:0032982">
    <property type="term" value="C:myosin filament"/>
    <property type="evidence" value="ECO:0007669"/>
    <property type="project" value="TreeGrafter"/>
</dbReference>
<evidence type="ECO:0000313" key="4">
    <source>
        <dbReference type="Proteomes" id="UP000184267"/>
    </source>
</evidence>
<organism evidence="3 4">
    <name type="scientific">Trametes pubescens</name>
    <name type="common">White-rot fungus</name>
    <dbReference type="NCBI Taxonomy" id="154538"/>
    <lineage>
        <taxon>Eukaryota</taxon>
        <taxon>Fungi</taxon>
        <taxon>Dikarya</taxon>
        <taxon>Basidiomycota</taxon>
        <taxon>Agaricomycotina</taxon>
        <taxon>Agaricomycetes</taxon>
        <taxon>Polyporales</taxon>
        <taxon>Polyporaceae</taxon>
        <taxon>Trametes</taxon>
    </lineage>
</organism>
<feature type="compositionally biased region" description="Gly residues" evidence="2">
    <location>
        <begin position="7"/>
        <end position="24"/>
    </location>
</feature>
<sequence length="757" mass="81331">MPRGRGRGGLGGGEGAGRGRGFGWDGPPSGSGDSGWGGPRKSGGGWTDTAGASSSASQQNPSAAAGWGESFGGSNWDSASTSGPNQAETAPAPAPALAPAPPDDPTLAWGAPAADWGAPIADWGAASSTPASAPAANWGAPPPAPGSWGNSTETLSATTEQQSPDQEKKAAEADIWDDAAKGKDANVTSTPQWATPRTPRSPDRSPQRERVVAADPRRRPSLATSTSSTAVPSARASSPSDEAAQSLLAKEFRKEETRTLSWGVPVPVSVAGQGGLSTGSSPFAFTEYTPAQRMDVEPPEPVEDLFREVNMEEIVVTSRAGSKVPSRASSPISPVTDGRLKTSLDRWKDYTRLFTKAVSLSLELAALNETQAKQRAMQRSARYRSASMVVAHAQLERVRAEHDGKLRRAQRKFDDCLAKLSAFSAEGPPTEADPALPPEVENWHQWASSTRAWVDEVRPLVEQRLETERTAAQMKQEEEEAKAVEAEATAKAMEEAQARVELVNSQVDSLEEQVADLEHQVEELRMAPMGTADIVTAILRSRKDIVLPSEPPAASQRSIEEGEVPPAPRKTQAQLTAEVAQLEGELEGREVRLAELLKQIEEEKGRNLVRKVAYHQLAAETAELQLQMSKLTEQQKALSEGLEKSEAELADLRKQLKEYQEREPPPPPPAPTSDELAVHVIPLLRPELRGALHDGLGAVRRGVDEALARQQEDICMQVYTAFQPVMRLIQQVQTLTNHQPGMFMPPPPPPVQSVQHS</sequence>
<feature type="compositionally biased region" description="Low complexity" evidence="2">
    <location>
        <begin position="221"/>
        <end position="240"/>
    </location>
</feature>
<evidence type="ECO:0000313" key="3">
    <source>
        <dbReference type="EMBL" id="OJT07849.1"/>
    </source>
</evidence>
<dbReference type="AlphaFoldDB" id="A0A1M2VJS5"/>
<proteinExistence type="predicted"/>
<protein>
    <submittedName>
        <fullName evidence="3">Uncharacterized protein</fullName>
    </submittedName>
</protein>
<dbReference type="GO" id="GO:0005737">
    <property type="term" value="C:cytoplasm"/>
    <property type="evidence" value="ECO:0007669"/>
    <property type="project" value="TreeGrafter"/>
</dbReference>
<evidence type="ECO:0000256" key="2">
    <source>
        <dbReference type="SAM" id="MobiDB-lite"/>
    </source>
</evidence>